<organism evidence="1">
    <name type="scientific">freshwater metagenome</name>
    <dbReference type="NCBI Taxonomy" id="449393"/>
    <lineage>
        <taxon>unclassified sequences</taxon>
        <taxon>metagenomes</taxon>
        <taxon>ecological metagenomes</taxon>
    </lineage>
</organism>
<dbReference type="EMBL" id="CAFBLX010000242">
    <property type="protein sequence ID" value="CAB4908514.1"/>
    <property type="molecule type" value="Genomic_DNA"/>
</dbReference>
<dbReference type="AlphaFoldDB" id="A0A6J7GN29"/>
<reference evidence="1" key="1">
    <citation type="submission" date="2020-05" db="EMBL/GenBank/DDBJ databases">
        <authorList>
            <person name="Chiriac C."/>
            <person name="Salcher M."/>
            <person name="Ghai R."/>
            <person name="Kavagutti S V."/>
        </authorList>
    </citation>
    <scope>NUCLEOTIDE SEQUENCE</scope>
</reference>
<accession>A0A6J7GN29</accession>
<proteinExistence type="predicted"/>
<protein>
    <submittedName>
        <fullName evidence="1">Unannotated protein</fullName>
    </submittedName>
</protein>
<evidence type="ECO:0000313" key="1">
    <source>
        <dbReference type="EMBL" id="CAB4908514.1"/>
    </source>
</evidence>
<sequence length="36" mass="3228">MGGGAGVVIVGSGVLDPAAFADSGVDPALLLDGAAS</sequence>
<gene>
    <name evidence="1" type="ORF">UFOPK3472_02879</name>
</gene>
<name>A0A6J7GN29_9ZZZZ</name>